<dbReference type="AlphaFoldDB" id="A0A1S1J8T0"/>
<proteinExistence type="predicted"/>
<evidence type="ECO:0000313" key="4">
    <source>
        <dbReference type="Proteomes" id="UP000198319"/>
    </source>
</evidence>
<dbReference type="Proteomes" id="UP000180252">
    <property type="component" value="Unassembled WGS sequence"/>
</dbReference>
<gene>
    <name evidence="2" type="ORF">B0A71_17775</name>
    <name evidence="1" type="ORF">BHE19_08485</name>
</gene>
<name>A0A1S1J8T0_9FLAO</name>
<dbReference type="Proteomes" id="UP000198319">
    <property type="component" value="Unassembled WGS sequence"/>
</dbReference>
<dbReference type="EMBL" id="MIKE01000022">
    <property type="protein sequence ID" value="OHT45855.1"/>
    <property type="molecule type" value="Genomic_DNA"/>
</dbReference>
<reference evidence="2 4" key="3">
    <citation type="submission" date="2016-11" db="EMBL/GenBank/DDBJ databases">
        <title>Whole genomes of Flavobacteriaceae.</title>
        <authorList>
            <person name="Stine C."/>
            <person name="Li C."/>
            <person name="Tadesse D."/>
        </authorList>
    </citation>
    <scope>NUCLEOTIDE SEQUENCE [LARGE SCALE GENOMIC DNA]</scope>
    <source>
        <strain evidence="2 4">ATCC BAA-2541</strain>
    </source>
</reference>
<sequence>MYSSILEKYINDPSWTEVIKLYSGLFEYTIESNEFIKEINSINVYLAAQCSTSFINENLELESEIINKADILLNEKISSNYSIDILYINTMLELGQFEKILPFYEKTLPKNIPYLNSIIHRLFENNTFINANSLNAILKNNSNFYISKIIEFYNSSEIEIEEDQYRLIVNNLIDCKNNKTKYLIDFIKLKNEITLYIEKEKINAIAQKIDDYNDFKFWINKFDIEINYVNYVNDKVKSDISLKVSYLIFCLIVKNKKKFRNYLHSLIQNLIQREDKRCLVLGIFLISYFNKINIFKENLSSENLSLFFLIQNKINLKERECFTRTELQITKKLREINIKENLDSFKGKIYHTKVLSIWKYHYVLHSGNYGLKPSLLPFDETIETLKINDQVSVIGLHIDNKNLRLYTSQKQLKNHSLRFNPKHLNILNKDDIIKCKIFFNDERIRLSPIGLGKDFKCMLMKKYDTADFPLKSQEFVVTQVINPFFVKVLPL</sequence>
<dbReference type="STRING" id="1278819.BHE19_08485"/>
<organism evidence="1 3">
    <name type="scientific">Flavobacterium tructae</name>
    <dbReference type="NCBI Taxonomy" id="1114873"/>
    <lineage>
        <taxon>Bacteria</taxon>
        <taxon>Pseudomonadati</taxon>
        <taxon>Bacteroidota</taxon>
        <taxon>Flavobacteriia</taxon>
        <taxon>Flavobacteriales</taxon>
        <taxon>Flavobacteriaceae</taxon>
        <taxon>Flavobacterium</taxon>
    </lineage>
</organism>
<comment type="caution">
    <text evidence="1">The sequence shown here is derived from an EMBL/GenBank/DDBJ whole genome shotgun (WGS) entry which is preliminary data.</text>
</comment>
<evidence type="ECO:0000313" key="3">
    <source>
        <dbReference type="Proteomes" id="UP000180252"/>
    </source>
</evidence>
<evidence type="ECO:0000313" key="2">
    <source>
        <dbReference type="EMBL" id="OXB17116.1"/>
    </source>
</evidence>
<evidence type="ECO:0000313" key="1">
    <source>
        <dbReference type="EMBL" id="OHT45855.1"/>
    </source>
</evidence>
<protein>
    <submittedName>
        <fullName evidence="1">Uncharacterized protein</fullName>
    </submittedName>
</protein>
<dbReference type="RefSeq" id="WP_070907097.1">
    <property type="nucleotide sequence ID" value="NZ_MIKE01000022.1"/>
</dbReference>
<reference evidence="3" key="1">
    <citation type="submission" date="2016-09" db="EMBL/GenBank/DDBJ databases">
        <authorList>
            <person name="Chen S."/>
            <person name="Walker E."/>
        </authorList>
    </citation>
    <scope>NUCLEOTIDE SEQUENCE [LARGE SCALE GENOMIC DNA]</scope>
    <source>
        <strain evidence="3">MSU</strain>
    </source>
</reference>
<dbReference type="EMBL" id="MUHG01000026">
    <property type="protein sequence ID" value="OXB17116.1"/>
    <property type="molecule type" value="Genomic_DNA"/>
</dbReference>
<accession>A0A1S1J8T0</accession>
<reference evidence="1" key="2">
    <citation type="submission" date="2016-09" db="EMBL/GenBank/DDBJ databases">
        <authorList>
            <person name="Capua I."/>
            <person name="De Benedictis P."/>
            <person name="Joannis T."/>
            <person name="Lombin L.H."/>
            <person name="Cattoli G."/>
        </authorList>
    </citation>
    <scope>NUCLEOTIDE SEQUENCE [LARGE SCALE GENOMIC DNA]</scope>
    <source>
        <strain evidence="1">MSU</strain>
    </source>
</reference>
<keyword evidence="4" id="KW-1185">Reference proteome</keyword>